<keyword evidence="3" id="KW-1185">Reference proteome</keyword>
<reference evidence="3" key="1">
    <citation type="submission" date="2017-01" db="EMBL/GenBank/DDBJ databases">
        <authorList>
            <person name="Varghese N."/>
            <person name="Submissions S."/>
        </authorList>
    </citation>
    <scope>NUCLEOTIDE SEQUENCE [LARGE SCALE GENOMIC DNA]</scope>
    <source>
        <strain evidence="3">UM1</strain>
    </source>
</reference>
<dbReference type="GO" id="GO:0016747">
    <property type="term" value="F:acyltransferase activity, transferring groups other than amino-acyl groups"/>
    <property type="evidence" value="ECO:0007669"/>
    <property type="project" value="InterPro"/>
</dbReference>
<dbReference type="InterPro" id="IPR000182">
    <property type="entry name" value="GNAT_dom"/>
</dbReference>
<name>A0A1N6VBH9_9GAMM</name>
<dbReference type="AlphaFoldDB" id="A0A1N6VBH9"/>
<organism evidence="2 3">
    <name type="scientific">Solilutibacter tolerans</name>
    <dbReference type="NCBI Taxonomy" id="1604334"/>
    <lineage>
        <taxon>Bacteria</taxon>
        <taxon>Pseudomonadati</taxon>
        <taxon>Pseudomonadota</taxon>
        <taxon>Gammaproteobacteria</taxon>
        <taxon>Lysobacterales</taxon>
        <taxon>Lysobacteraceae</taxon>
        <taxon>Solilutibacter</taxon>
    </lineage>
</organism>
<dbReference type="OrthoDB" id="187903at2"/>
<protein>
    <recommendedName>
        <fullName evidence="1">N-acetyltransferase domain-containing protein</fullName>
    </recommendedName>
</protein>
<evidence type="ECO:0000313" key="2">
    <source>
        <dbReference type="EMBL" id="SIQ75221.1"/>
    </source>
</evidence>
<dbReference type="Pfam" id="PF00583">
    <property type="entry name" value="Acetyltransf_1"/>
    <property type="match status" value="1"/>
</dbReference>
<dbReference type="EMBL" id="FTLW01000004">
    <property type="protein sequence ID" value="SIQ75221.1"/>
    <property type="molecule type" value="Genomic_DNA"/>
</dbReference>
<evidence type="ECO:0000259" key="1">
    <source>
        <dbReference type="PROSITE" id="PS51186"/>
    </source>
</evidence>
<accession>A0A1N6VBH9</accession>
<evidence type="ECO:0000313" key="3">
    <source>
        <dbReference type="Proteomes" id="UP000241788"/>
    </source>
</evidence>
<dbReference type="SUPFAM" id="SSF55729">
    <property type="entry name" value="Acyl-CoA N-acyltransferases (Nat)"/>
    <property type="match status" value="1"/>
</dbReference>
<gene>
    <name evidence="2" type="ORF">SAMN05421546_1729</name>
</gene>
<feature type="domain" description="N-acetyltransferase" evidence="1">
    <location>
        <begin position="7"/>
        <end position="194"/>
    </location>
</feature>
<dbReference type="PROSITE" id="PS51186">
    <property type="entry name" value="GNAT"/>
    <property type="match status" value="1"/>
</dbReference>
<dbReference type="Proteomes" id="UP000241788">
    <property type="component" value="Unassembled WGS sequence"/>
</dbReference>
<proteinExistence type="predicted"/>
<dbReference type="RefSeq" id="WP_076587322.1">
    <property type="nucleotide sequence ID" value="NZ_FTLW01000004.1"/>
</dbReference>
<sequence>MNDSSPVRLKALHGQGIADHLDDIAYLRIQVFREWPYLYEGDVAYEAAYLRTYTQSPRSIAVLALDGGKVIGASTALPMEDEAEAFRTPLIGAGIDPARVFYCGESVLLPEYRGRGIGHAFFDAREAHAQALGGFDWYAFAAVARDVDDARLPIGHRDNETFWHKRGYRRSDIHMKLSWNESGRGEIEHRLNFWLRPVENIA</sequence>
<dbReference type="CDD" id="cd04301">
    <property type="entry name" value="NAT_SF"/>
    <property type="match status" value="1"/>
</dbReference>
<dbReference type="Gene3D" id="3.40.630.30">
    <property type="match status" value="1"/>
</dbReference>
<dbReference type="InterPro" id="IPR016181">
    <property type="entry name" value="Acyl_CoA_acyltransferase"/>
</dbReference>
<dbReference type="STRING" id="1604334.SAMN05421546_1729"/>